<keyword evidence="7" id="KW-1133">Transmembrane helix</keyword>
<evidence type="ECO:0000256" key="4">
    <source>
        <dbReference type="ARBA" id="ARBA00022827"/>
    </source>
</evidence>
<dbReference type="OrthoDB" id="2015447at2759"/>
<keyword evidence="3" id="KW-0285">Flavoprotein</keyword>
<dbReference type="PRINTS" id="PR00411">
    <property type="entry name" value="PNDRDTASEI"/>
</dbReference>
<evidence type="ECO:0000313" key="10">
    <source>
        <dbReference type="Proteomes" id="UP000193986"/>
    </source>
</evidence>
<dbReference type="SUPFAM" id="SSF51971">
    <property type="entry name" value="Nucleotide-binding domain"/>
    <property type="match status" value="1"/>
</dbReference>
<comment type="caution">
    <text evidence="9">The sequence shown here is derived from an EMBL/GenBank/DDBJ whole genome shotgun (WGS) entry which is preliminary data.</text>
</comment>
<accession>A0A1Y2AJ18</accession>
<dbReference type="InterPro" id="IPR023209">
    <property type="entry name" value="DAO"/>
</dbReference>
<evidence type="ECO:0000256" key="6">
    <source>
        <dbReference type="PIRSR" id="PIRSR000189-1"/>
    </source>
</evidence>
<dbReference type="PANTHER" id="PTHR11530">
    <property type="entry name" value="D-AMINO ACID OXIDASE"/>
    <property type="match status" value="1"/>
</dbReference>
<dbReference type="GO" id="GO:0019478">
    <property type="term" value="P:D-amino acid catabolic process"/>
    <property type="evidence" value="ECO:0007669"/>
    <property type="project" value="TreeGrafter"/>
</dbReference>
<evidence type="ECO:0000256" key="3">
    <source>
        <dbReference type="ARBA" id="ARBA00022630"/>
    </source>
</evidence>
<dbReference type="AlphaFoldDB" id="A0A1Y2AJ18"/>
<dbReference type="GO" id="GO:0003884">
    <property type="term" value="F:D-amino-acid oxidase activity"/>
    <property type="evidence" value="ECO:0007669"/>
    <property type="project" value="InterPro"/>
</dbReference>
<dbReference type="Gene3D" id="3.30.9.10">
    <property type="entry name" value="D-Amino Acid Oxidase, subunit A, domain 2"/>
    <property type="match status" value="1"/>
</dbReference>
<feature type="binding site" evidence="6">
    <location>
        <position position="186"/>
    </location>
    <ligand>
        <name>FAD</name>
        <dbReference type="ChEBI" id="CHEBI:57692"/>
    </ligand>
</feature>
<evidence type="ECO:0000313" key="9">
    <source>
        <dbReference type="EMBL" id="ORY22187.1"/>
    </source>
</evidence>
<dbReference type="Pfam" id="PF01266">
    <property type="entry name" value="DAO"/>
    <property type="match status" value="1"/>
</dbReference>
<dbReference type="Gene3D" id="3.40.50.720">
    <property type="entry name" value="NAD(P)-binding Rossmann-like Domain"/>
    <property type="match status" value="1"/>
</dbReference>
<proteinExistence type="inferred from homology"/>
<evidence type="ECO:0000256" key="1">
    <source>
        <dbReference type="ARBA" id="ARBA00001974"/>
    </source>
</evidence>
<keyword evidence="5" id="KW-0560">Oxidoreductase</keyword>
<dbReference type="STRING" id="71784.A0A1Y2AJ18"/>
<feature type="binding site" evidence="6">
    <location>
        <position position="300"/>
    </location>
    <ligand>
        <name>D-dopa</name>
        <dbReference type="ChEBI" id="CHEBI:149689"/>
    </ligand>
</feature>
<dbReference type="SMR" id="A0A1Y2AJ18"/>
<evidence type="ECO:0000256" key="5">
    <source>
        <dbReference type="ARBA" id="ARBA00023002"/>
    </source>
</evidence>
<evidence type="ECO:0000256" key="7">
    <source>
        <dbReference type="SAM" id="Phobius"/>
    </source>
</evidence>
<dbReference type="InterPro" id="IPR006076">
    <property type="entry name" value="FAD-dep_OxRdtase"/>
</dbReference>
<dbReference type="SUPFAM" id="SSF54373">
    <property type="entry name" value="FAD-linked reductases, C-terminal domain"/>
    <property type="match status" value="1"/>
</dbReference>
<feature type="binding site" evidence="6">
    <location>
        <position position="235"/>
    </location>
    <ligand>
        <name>D-dopa</name>
        <dbReference type="ChEBI" id="CHEBI:149689"/>
    </ligand>
</feature>
<protein>
    <submittedName>
        <fullName evidence="9">D-amino acid oxidase in complex with Two Anthranylate molecules</fullName>
    </submittedName>
</protein>
<keyword evidence="7" id="KW-0472">Membrane</keyword>
<dbReference type="Proteomes" id="UP000193986">
    <property type="component" value="Unassembled WGS sequence"/>
</dbReference>
<feature type="domain" description="FAD dependent oxidoreductase" evidence="8">
    <location>
        <begin position="17"/>
        <end position="346"/>
    </location>
</feature>
<dbReference type="InParanoid" id="A0A1Y2AJ18"/>
<keyword evidence="10" id="KW-1185">Reference proteome</keyword>
<dbReference type="GO" id="GO:0005737">
    <property type="term" value="C:cytoplasm"/>
    <property type="evidence" value="ECO:0007669"/>
    <property type="project" value="TreeGrafter"/>
</dbReference>
<keyword evidence="4 6" id="KW-0274">FAD</keyword>
<feature type="transmembrane region" description="Helical" evidence="7">
    <location>
        <begin position="16"/>
        <end position="34"/>
    </location>
</feature>
<organism evidence="9 10">
    <name type="scientific">Naematelia encephala</name>
    <dbReference type="NCBI Taxonomy" id="71784"/>
    <lineage>
        <taxon>Eukaryota</taxon>
        <taxon>Fungi</taxon>
        <taxon>Dikarya</taxon>
        <taxon>Basidiomycota</taxon>
        <taxon>Agaricomycotina</taxon>
        <taxon>Tremellomycetes</taxon>
        <taxon>Tremellales</taxon>
        <taxon>Naemateliaceae</taxon>
        <taxon>Naematelia</taxon>
    </lineage>
</organism>
<evidence type="ECO:0000256" key="2">
    <source>
        <dbReference type="ARBA" id="ARBA00006730"/>
    </source>
</evidence>
<dbReference type="PIRSF" id="PIRSF000189">
    <property type="entry name" value="D-aa_oxidase"/>
    <property type="match status" value="1"/>
</dbReference>
<comment type="cofactor">
    <cofactor evidence="1 6">
        <name>FAD</name>
        <dbReference type="ChEBI" id="CHEBI:57692"/>
    </cofactor>
</comment>
<comment type="similarity">
    <text evidence="2">Belongs to the DAMOX/DASOX family.</text>
</comment>
<keyword evidence="7" id="KW-0812">Transmembrane</keyword>
<evidence type="ECO:0000259" key="8">
    <source>
        <dbReference type="Pfam" id="PF01266"/>
    </source>
</evidence>
<gene>
    <name evidence="9" type="ORF">BCR39DRAFT_391722</name>
</gene>
<reference evidence="9 10" key="1">
    <citation type="submission" date="2016-07" db="EMBL/GenBank/DDBJ databases">
        <title>Pervasive Adenine N6-methylation of Active Genes in Fungi.</title>
        <authorList>
            <consortium name="DOE Joint Genome Institute"/>
            <person name="Mondo S.J."/>
            <person name="Dannebaum R.O."/>
            <person name="Kuo R.C."/>
            <person name="Labutti K."/>
            <person name="Haridas S."/>
            <person name="Kuo A."/>
            <person name="Salamov A."/>
            <person name="Ahrendt S.R."/>
            <person name="Lipzen A."/>
            <person name="Sullivan W."/>
            <person name="Andreopoulos W.B."/>
            <person name="Clum A."/>
            <person name="Lindquist E."/>
            <person name="Daum C."/>
            <person name="Ramamoorthy G.K."/>
            <person name="Gryganskyi A."/>
            <person name="Culley D."/>
            <person name="Magnuson J.K."/>
            <person name="James T.Y."/>
            <person name="O'Malley M.A."/>
            <person name="Stajich J.E."/>
            <person name="Spatafora J.W."/>
            <person name="Visel A."/>
            <person name="Grigoriev I.V."/>
        </authorList>
    </citation>
    <scope>NUCLEOTIDE SEQUENCE [LARGE SCALE GENOMIC DNA]</scope>
    <source>
        <strain evidence="9 10">68-887.2</strain>
    </source>
</reference>
<dbReference type="PANTHER" id="PTHR11530:SF30">
    <property type="entry name" value="FAD DEPENDENT OXIDOREDUCTASE DOMAIN-CONTAINING PROTEIN"/>
    <property type="match status" value="1"/>
</dbReference>
<name>A0A1Y2AJ18_9TREE</name>
<dbReference type="FunCoup" id="A0A1Y2AJ18">
    <property type="interactions" value="56"/>
</dbReference>
<sequence length="364" mass="39671">MGATIMPTQGPSVNETIVVVGSGVIGLTCALILARRGLRVVIIARDLVADDPSQDWSSPWAGANWCPFGTDPKICRWETEGFARLHELVPAGLAMDLPIKRFASTEAGLHNHWYRNVVNDYRHLPSDQCPPGSVGVAFTSLSVNAPDYCKWLHAQCSALGVDFIRRELRSLEEVVGPDTKIIINATGLGARWLEDVRDENVEPIRGQIVLVKAPAVRTCTMDATLTTSEPTRSTYVIPRPNSGGQVICGGCYEVGSLKREVDLDLSRDILQKCLDLHPELAEKNGGVDSIKVIRHCVGFRPSRRGGPRLEMEALSCQHKKYFVIHAYGIGPAGYQASWGMASDACDLVDQALRRPLDGCDSGSI</sequence>
<dbReference type="GO" id="GO:0071949">
    <property type="term" value="F:FAD binding"/>
    <property type="evidence" value="ECO:0007669"/>
    <property type="project" value="InterPro"/>
</dbReference>
<dbReference type="EMBL" id="MCFC01000097">
    <property type="protein sequence ID" value="ORY22187.1"/>
    <property type="molecule type" value="Genomic_DNA"/>
</dbReference>